<keyword evidence="5" id="KW-1185">Reference proteome</keyword>
<sequence>MPMSAREALLESLFDLLEVEAQALPDRPSNPTPPTGAVEEPVEEALAHLNISQPETHIDSTTPAVVEDPVTYHESLSDDSESETDIRPVEHTQGQRFDLSCGDYGPDGESYIYISLASKFPYKFLSKDFSDKVAKKFFDRNQFWNRSWDLFYIYPDPEIGGNPLLLITLSQFQDFLDEINSEVRYLDFQLTDDYRDCGFIVDIPHPGLEPRYLGVSASRDEYSEMERTVPPVSYYGVDSPRRALPGMPTLEAFKSKIDESINLNKAKSKASKAKRKETRILAQQNWGRSFKRTQRYLGVRPGPGENPVPFNRSAFSANSANGSKIPTLNINEASPYSFEKNVVFISVDVEAYEMDNSKITEVGVATLDVQDIINIPPGENAVNWYDKIRARHFRIDEYAHLVNYKHVDGCPDGFLFGESEFVRLAEAPRMVAACFRPPFSATLTADQAQAQWSTHGQVSELGAEEPRNIIFVGHDPDGDVRFLQKLGYNPLNLGNLIDKVDTKQLHQHWKRDSQGTSLARILCDCDIVGWRLHNGGNDAMYTLQAMLTICVREAASRGTRKLSEERKETQKKRMDEALAETVARIQDEEEGWSSDGEDDCSVPPGTFAALAQEEAAANGDRAASNSGRSTPSPQCKLFVGNLSLRATYADVLDFFSQYANVKDVVMLKTKAGAQRASAIVTFASSGDAQYALGAANKAVLHDNIILVDVYTPKPKPNRGSSARSKSGQGTSVPGNWW</sequence>
<dbReference type="InterPro" id="IPR000504">
    <property type="entry name" value="RRM_dom"/>
</dbReference>
<dbReference type="InterPro" id="IPR012337">
    <property type="entry name" value="RNaseH-like_sf"/>
</dbReference>
<reference evidence="4 5" key="1">
    <citation type="submission" date="2024-04" db="EMBL/GenBank/DDBJ databases">
        <title>Phyllosticta paracitricarpa is synonymous to the EU quarantine fungus P. citricarpa based on phylogenomic analyses.</title>
        <authorList>
            <consortium name="Lawrence Berkeley National Laboratory"/>
            <person name="Van Ingen-Buijs V.A."/>
            <person name="Van Westerhoven A.C."/>
            <person name="Haridas S."/>
            <person name="Skiadas P."/>
            <person name="Martin F."/>
            <person name="Groenewald J.Z."/>
            <person name="Crous P.W."/>
            <person name="Seidl M.F."/>
        </authorList>
    </citation>
    <scope>NUCLEOTIDE SEQUENCE [LARGE SCALE GENOMIC DNA]</scope>
    <source>
        <strain evidence="4 5">CBS 123374</strain>
    </source>
</reference>
<feature type="compositionally biased region" description="Polar residues" evidence="2">
    <location>
        <begin position="718"/>
        <end position="737"/>
    </location>
</feature>
<keyword evidence="1" id="KW-0694">RNA-binding</keyword>
<evidence type="ECO:0000259" key="3">
    <source>
        <dbReference type="PROSITE" id="PS50102"/>
    </source>
</evidence>
<dbReference type="PROSITE" id="PS50102">
    <property type="entry name" value="RRM"/>
    <property type="match status" value="1"/>
</dbReference>
<organism evidence="4 5">
    <name type="scientific">Phyllosticta capitalensis</name>
    <dbReference type="NCBI Taxonomy" id="121624"/>
    <lineage>
        <taxon>Eukaryota</taxon>
        <taxon>Fungi</taxon>
        <taxon>Dikarya</taxon>
        <taxon>Ascomycota</taxon>
        <taxon>Pezizomycotina</taxon>
        <taxon>Dothideomycetes</taxon>
        <taxon>Dothideomycetes incertae sedis</taxon>
        <taxon>Botryosphaeriales</taxon>
        <taxon>Phyllostictaceae</taxon>
        <taxon>Phyllosticta</taxon>
    </lineage>
</organism>
<dbReference type="InterPro" id="IPR012677">
    <property type="entry name" value="Nucleotide-bd_a/b_plait_sf"/>
</dbReference>
<feature type="region of interest" description="Disordered" evidence="2">
    <location>
        <begin position="72"/>
        <end position="92"/>
    </location>
</feature>
<dbReference type="SUPFAM" id="SSF53098">
    <property type="entry name" value="Ribonuclease H-like"/>
    <property type="match status" value="1"/>
</dbReference>
<comment type="caution">
    <text evidence="4">The sequence shown here is derived from an EMBL/GenBank/DDBJ whole genome shotgun (WGS) entry which is preliminary data.</text>
</comment>
<dbReference type="InterPro" id="IPR035979">
    <property type="entry name" value="RBD_domain_sf"/>
</dbReference>
<dbReference type="InterPro" id="IPR048519">
    <property type="entry name" value="Gfd2/YDR514C-like_C"/>
</dbReference>
<name>A0ABR1Z1Y5_9PEZI</name>
<evidence type="ECO:0000256" key="1">
    <source>
        <dbReference type="PROSITE-ProRule" id="PRU00176"/>
    </source>
</evidence>
<dbReference type="PANTHER" id="PTHR28083:SF1">
    <property type="entry name" value="GOOD FOR FULL DBP5 ACTIVITY PROTEIN 2"/>
    <property type="match status" value="1"/>
</dbReference>
<feature type="region of interest" description="Disordered" evidence="2">
    <location>
        <begin position="715"/>
        <end position="737"/>
    </location>
</feature>
<feature type="domain" description="RRM" evidence="3">
    <location>
        <begin position="635"/>
        <end position="712"/>
    </location>
</feature>
<proteinExistence type="predicted"/>
<dbReference type="Proteomes" id="UP001492380">
    <property type="component" value="Unassembled WGS sequence"/>
</dbReference>
<dbReference type="SUPFAM" id="SSF54928">
    <property type="entry name" value="RNA-binding domain, RBD"/>
    <property type="match status" value="1"/>
</dbReference>
<evidence type="ECO:0000313" key="5">
    <source>
        <dbReference type="Proteomes" id="UP001492380"/>
    </source>
</evidence>
<dbReference type="InterPro" id="IPR040151">
    <property type="entry name" value="Gfd2/YDR514C-like"/>
</dbReference>
<dbReference type="EMBL" id="JBBWRZ010000001">
    <property type="protein sequence ID" value="KAK8246398.1"/>
    <property type="molecule type" value="Genomic_DNA"/>
</dbReference>
<dbReference type="Pfam" id="PF21762">
    <property type="entry name" value="DEDDh_C"/>
    <property type="match status" value="1"/>
</dbReference>
<dbReference type="Pfam" id="PF00076">
    <property type="entry name" value="RRM_1"/>
    <property type="match status" value="1"/>
</dbReference>
<dbReference type="PANTHER" id="PTHR28083">
    <property type="entry name" value="GOOD FOR FULL DBP5 ACTIVITY PROTEIN 2"/>
    <property type="match status" value="1"/>
</dbReference>
<dbReference type="CDD" id="cd00590">
    <property type="entry name" value="RRM_SF"/>
    <property type="match status" value="1"/>
</dbReference>
<dbReference type="Gene3D" id="3.30.70.330">
    <property type="match status" value="1"/>
</dbReference>
<evidence type="ECO:0000256" key="2">
    <source>
        <dbReference type="SAM" id="MobiDB-lite"/>
    </source>
</evidence>
<accession>A0ABR1Z1Y5</accession>
<gene>
    <name evidence="4" type="ORF">HDK90DRAFT_461240</name>
</gene>
<dbReference type="SMART" id="SM00360">
    <property type="entry name" value="RRM"/>
    <property type="match status" value="1"/>
</dbReference>
<protein>
    <recommendedName>
        <fullName evidence="3">RRM domain-containing protein</fullName>
    </recommendedName>
</protein>
<evidence type="ECO:0000313" key="4">
    <source>
        <dbReference type="EMBL" id="KAK8246398.1"/>
    </source>
</evidence>